<reference evidence="1" key="1">
    <citation type="submission" date="2021-06" db="EMBL/GenBank/DDBJ databases">
        <authorList>
            <person name="Kallberg Y."/>
            <person name="Tangrot J."/>
            <person name="Rosling A."/>
        </authorList>
    </citation>
    <scope>NUCLEOTIDE SEQUENCE</scope>
    <source>
        <strain evidence="1">MA461A</strain>
    </source>
</reference>
<evidence type="ECO:0000313" key="2">
    <source>
        <dbReference type="Proteomes" id="UP000789920"/>
    </source>
</evidence>
<evidence type="ECO:0000313" key="1">
    <source>
        <dbReference type="EMBL" id="CAG8632403.1"/>
    </source>
</evidence>
<comment type="caution">
    <text evidence="1">The sequence shown here is derived from an EMBL/GenBank/DDBJ whole genome shotgun (WGS) entry which is preliminary data.</text>
</comment>
<dbReference type="EMBL" id="CAJVQC010011888">
    <property type="protein sequence ID" value="CAG8632403.1"/>
    <property type="molecule type" value="Genomic_DNA"/>
</dbReference>
<proteinExistence type="predicted"/>
<keyword evidence="2" id="KW-1185">Reference proteome</keyword>
<gene>
    <name evidence="1" type="ORF">RPERSI_LOCUS7166</name>
</gene>
<feature type="non-terminal residue" evidence="1">
    <location>
        <position position="99"/>
    </location>
</feature>
<accession>A0ACA9N990</accession>
<dbReference type="Proteomes" id="UP000789920">
    <property type="component" value="Unassembled WGS sequence"/>
</dbReference>
<name>A0ACA9N990_9GLOM</name>
<organism evidence="1 2">
    <name type="scientific">Racocetra persica</name>
    <dbReference type="NCBI Taxonomy" id="160502"/>
    <lineage>
        <taxon>Eukaryota</taxon>
        <taxon>Fungi</taxon>
        <taxon>Fungi incertae sedis</taxon>
        <taxon>Mucoromycota</taxon>
        <taxon>Glomeromycotina</taxon>
        <taxon>Glomeromycetes</taxon>
        <taxon>Diversisporales</taxon>
        <taxon>Gigasporaceae</taxon>
        <taxon>Racocetra</taxon>
    </lineage>
</organism>
<sequence length="99" mass="11923">MDDNVSYQFAPVRQRRDDRQNMQQPKQSRMCGIGEKGKPPHLFFIFLESGYQIWWKFRYHLRYIKHFLHIVCLPSSMIATKEIENCYPLGIHVLYQTTT</sequence>
<protein>
    <submittedName>
        <fullName evidence="1">25903_t:CDS:1</fullName>
    </submittedName>
</protein>